<dbReference type="PANTHER" id="PTHR44688:SF16">
    <property type="entry name" value="DNA-BINDING TRANSCRIPTIONAL ACTIVATOR DEVR_DOSR"/>
    <property type="match status" value="1"/>
</dbReference>
<keyword evidence="6" id="KW-1185">Reference proteome</keyword>
<comment type="caution">
    <text evidence="5">The sequence shown here is derived from an EMBL/GenBank/DDBJ whole genome shotgun (WGS) entry which is preliminary data.</text>
</comment>
<dbReference type="GO" id="GO:0003677">
    <property type="term" value="F:DNA binding"/>
    <property type="evidence" value="ECO:0007669"/>
    <property type="project" value="UniProtKB-KW"/>
</dbReference>
<organism evidence="5 6">
    <name type="scientific">Streptomyces glebosus</name>
    <dbReference type="NCBI Taxonomy" id="249580"/>
    <lineage>
        <taxon>Bacteria</taxon>
        <taxon>Bacillati</taxon>
        <taxon>Actinomycetota</taxon>
        <taxon>Actinomycetes</taxon>
        <taxon>Kitasatosporales</taxon>
        <taxon>Streptomycetaceae</taxon>
        <taxon>Streptomyces</taxon>
    </lineage>
</organism>
<dbReference type="InterPro" id="IPR036890">
    <property type="entry name" value="HATPase_C_sf"/>
</dbReference>
<dbReference type="PANTHER" id="PTHR44688">
    <property type="entry name" value="DNA-BINDING TRANSCRIPTIONAL ACTIVATOR DEVR_DOSR"/>
    <property type="match status" value="1"/>
</dbReference>
<dbReference type="PRINTS" id="PR00038">
    <property type="entry name" value="HTHLUXR"/>
</dbReference>
<keyword evidence="3" id="KW-0804">Transcription</keyword>
<reference evidence="5 6" key="1">
    <citation type="submission" date="2019-12" db="EMBL/GenBank/DDBJ databases">
        <title>Whole genome shotgun sequence of Streptomyces hygroscopicus subsp. glebosus NBRC 13786.</title>
        <authorList>
            <person name="Ichikawa N."/>
            <person name="Kimura A."/>
            <person name="Kitahashi Y."/>
            <person name="Komaki H."/>
            <person name="Tamura T."/>
        </authorList>
    </citation>
    <scope>NUCLEOTIDE SEQUENCE [LARGE SCALE GENOMIC DNA]</scope>
    <source>
        <strain evidence="5 6">NBRC 13786</strain>
    </source>
</reference>
<evidence type="ECO:0000256" key="1">
    <source>
        <dbReference type="ARBA" id="ARBA00023015"/>
    </source>
</evidence>
<sequence length="432" mass="45307">MVYADWGDPQRTLAVVKGLVRAPLKEILATLSVALADLVPHEALVMLTGDCPKSANWGYGDAELTGDVTTAELATLATHVDVGKPWWGQAALAGAVRPVLAVASAPPGSAGALLAVVVSAEGAPGPDVLALVQQLWDLATGRVVELLPGAMPVDMAAPWIARSERARAVADVTDAHAATLTALLGVLRSRTLPDDAARRTATDVAVAALVELRATDEDAQLPPEESLQDAFGRLTDMLSLLSRHGEVALEYSAPGSPQRLIPSDIARAARTTARGTVLTMLEQGGVERIRVSWDAEDAELRTVIRDDGPGTLAAEALAVHRLTDRVGALGGTLTVDAVPAWGTIVTVRLPLAAPDVPGSDPLGDLHPRELDVLRHLVHGHRNRAIADALHISEHTVKFHVGRILRKLDVRSRGEAAALARAAGFPPGVSLTQ</sequence>
<dbReference type="AlphaFoldDB" id="A0A640T0R6"/>
<dbReference type="InterPro" id="IPR036388">
    <property type="entry name" value="WH-like_DNA-bd_sf"/>
</dbReference>
<dbReference type="InterPro" id="IPR000792">
    <property type="entry name" value="Tscrpt_reg_LuxR_C"/>
</dbReference>
<keyword evidence="1" id="KW-0805">Transcription regulation</keyword>
<keyword evidence="2" id="KW-0238">DNA-binding</keyword>
<dbReference type="PROSITE" id="PS50043">
    <property type="entry name" value="HTH_LUXR_2"/>
    <property type="match status" value="1"/>
</dbReference>
<dbReference type="Proteomes" id="UP000430079">
    <property type="component" value="Unassembled WGS sequence"/>
</dbReference>
<evidence type="ECO:0000313" key="6">
    <source>
        <dbReference type="Proteomes" id="UP000430079"/>
    </source>
</evidence>
<name>A0A640T0R6_9ACTN</name>
<dbReference type="InterPro" id="IPR016032">
    <property type="entry name" value="Sig_transdc_resp-reg_C-effctor"/>
</dbReference>
<accession>A0A640T0R6</accession>
<gene>
    <name evidence="5" type="ORF">Sgleb_53560</name>
</gene>
<dbReference type="SMART" id="SM00421">
    <property type="entry name" value="HTH_LUXR"/>
    <property type="match status" value="1"/>
</dbReference>
<protein>
    <submittedName>
        <fullName evidence="5">Helix-turn-helix transcriptional regulator</fullName>
    </submittedName>
</protein>
<dbReference type="PROSITE" id="PS00622">
    <property type="entry name" value="HTH_LUXR_1"/>
    <property type="match status" value="1"/>
</dbReference>
<dbReference type="Pfam" id="PF00196">
    <property type="entry name" value="GerE"/>
    <property type="match status" value="1"/>
</dbReference>
<dbReference type="EMBL" id="BLIO01000001">
    <property type="protein sequence ID" value="GFE17309.1"/>
    <property type="molecule type" value="Genomic_DNA"/>
</dbReference>
<feature type="domain" description="HTH luxR-type" evidence="4">
    <location>
        <begin position="358"/>
        <end position="423"/>
    </location>
</feature>
<dbReference type="SUPFAM" id="SSF46894">
    <property type="entry name" value="C-terminal effector domain of the bipartite response regulators"/>
    <property type="match status" value="1"/>
</dbReference>
<evidence type="ECO:0000259" key="4">
    <source>
        <dbReference type="PROSITE" id="PS50043"/>
    </source>
</evidence>
<dbReference type="GO" id="GO:0006355">
    <property type="term" value="P:regulation of DNA-templated transcription"/>
    <property type="evidence" value="ECO:0007669"/>
    <property type="project" value="InterPro"/>
</dbReference>
<dbReference type="CDD" id="cd06170">
    <property type="entry name" value="LuxR_C_like"/>
    <property type="match status" value="1"/>
</dbReference>
<proteinExistence type="predicted"/>
<evidence type="ECO:0000256" key="3">
    <source>
        <dbReference type="ARBA" id="ARBA00023163"/>
    </source>
</evidence>
<dbReference type="SUPFAM" id="SSF55874">
    <property type="entry name" value="ATPase domain of HSP90 chaperone/DNA topoisomerase II/histidine kinase"/>
    <property type="match status" value="1"/>
</dbReference>
<evidence type="ECO:0000256" key="2">
    <source>
        <dbReference type="ARBA" id="ARBA00023125"/>
    </source>
</evidence>
<dbReference type="Gene3D" id="1.10.10.10">
    <property type="entry name" value="Winged helix-like DNA-binding domain superfamily/Winged helix DNA-binding domain"/>
    <property type="match status" value="1"/>
</dbReference>
<dbReference type="RefSeq" id="WP_190145424.1">
    <property type="nucleotide sequence ID" value="NZ_BLIO01000001.1"/>
</dbReference>
<evidence type="ECO:0000313" key="5">
    <source>
        <dbReference type="EMBL" id="GFE17309.1"/>
    </source>
</evidence>
<dbReference type="Gene3D" id="3.30.565.10">
    <property type="entry name" value="Histidine kinase-like ATPase, C-terminal domain"/>
    <property type="match status" value="1"/>
</dbReference>